<evidence type="ECO:0000313" key="2">
    <source>
        <dbReference type="Proteomes" id="UP001246858"/>
    </source>
</evidence>
<protein>
    <submittedName>
        <fullName evidence="1">Uncharacterized protein</fullName>
    </submittedName>
</protein>
<reference evidence="1" key="1">
    <citation type="submission" date="2023-07" db="EMBL/GenBank/DDBJ databases">
        <title>Sorghum-associated microbial communities from plants grown in Nebraska, USA.</title>
        <authorList>
            <person name="Schachtman D."/>
        </authorList>
    </citation>
    <scope>NUCLEOTIDE SEQUENCE</scope>
    <source>
        <strain evidence="1">2697</strain>
    </source>
</reference>
<evidence type="ECO:0000313" key="1">
    <source>
        <dbReference type="EMBL" id="MDR6784134.1"/>
    </source>
</evidence>
<gene>
    <name evidence="1" type="ORF">J2X78_002699</name>
</gene>
<dbReference type="EMBL" id="JAVDTF010000002">
    <property type="protein sequence ID" value="MDR6784134.1"/>
    <property type="molecule type" value="Genomic_DNA"/>
</dbReference>
<dbReference type="Proteomes" id="UP001246858">
    <property type="component" value="Unassembled WGS sequence"/>
</dbReference>
<proteinExistence type="predicted"/>
<keyword evidence="2" id="KW-1185">Reference proteome</keyword>
<name>A0ACC6KXP4_9SPHI</name>
<accession>A0ACC6KXP4</accession>
<sequence>MNKQIYIVLGGILLLTGVLVMGYLVLSWLGLKNMGNPTGGRGPDYPYFITTEPLTIKKILVPKGTKLTYEEQFFKKGQQDELLNENKLTKIELPEGKPIDWGGVPVFMIIKFFNPEMQGYSVCADFNRSKDDRKTKFSELWQSCNNDLGVLIENTQDWSFNTKNIRDVSDCGVNFQRYFKENKERQQFLDELYKELKKVDLK</sequence>
<comment type="caution">
    <text evidence="1">The sequence shown here is derived from an EMBL/GenBank/DDBJ whole genome shotgun (WGS) entry which is preliminary data.</text>
</comment>
<organism evidence="1 2">
    <name type="scientific">Pedobacter africanus</name>
    <dbReference type="NCBI Taxonomy" id="151894"/>
    <lineage>
        <taxon>Bacteria</taxon>
        <taxon>Pseudomonadati</taxon>
        <taxon>Bacteroidota</taxon>
        <taxon>Sphingobacteriia</taxon>
        <taxon>Sphingobacteriales</taxon>
        <taxon>Sphingobacteriaceae</taxon>
        <taxon>Pedobacter</taxon>
    </lineage>
</organism>